<proteinExistence type="predicted"/>
<feature type="coiled-coil region" evidence="1">
    <location>
        <begin position="76"/>
        <end position="107"/>
    </location>
</feature>
<organism evidence="2 3">
    <name type="scientific">Thermus brockianus</name>
    <dbReference type="NCBI Taxonomy" id="56956"/>
    <lineage>
        <taxon>Bacteria</taxon>
        <taxon>Thermotogati</taxon>
        <taxon>Deinococcota</taxon>
        <taxon>Deinococci</taxon>
        <taxon>Thermales</taxon>
        <taxon>Thermaceae</taxon>
        <taxon>Thermus</taxon>
    </lineage>
</organism>
<accession>A0ABN6NCT0</accession>
<protein>
    <recommendedName>
        <fullName evidence="4">Roadblock/LC7 domain protein</fullName>
    </recommendedName>
</protein>
<dbReference type="EMBL" id="AP025593">
    <property type="protein sequence ID" value="BDG15463.1"/>
    <property type="molecule type" value="Genomic_DNA"/>
</dbReference>
<gene>
    <name evidence="2" type="ORF">TbrSNM41_01970</name>
</gene>
<dbReference type="Proteomes" id="UP000831120">
    <property type="component" value="Chromosome"/>
</dbReference>
<sequence length="213" mass="23673">MVHSKGRIGKPLMPMEESLLQILSRYISPMAAENLLRRVLGSRKPATPGEWARLIEANLWPELGRLLPFREMPPELKALVRELKQLALQEVEEAEEAEEEEALLEEVVDLEDPAAREHLARRLARLEGVLGVVVAGRGGKEELFAGEPIPLELVHHLLARQGYGVFYALLQGNLVALRPLGSGYVGLLARKETNIGRLLHALRRLVPITEVSG</sequence>
<evidence type="ECO:0000313" key="3">
    <source>
        <dbReference type="Proteomes" id="UP000831120"/>
    </source>
</evidence>
<reference evidence="2 3" key="1">
    <citation type="journal article" date="2022" name="Microbiol. Resour. Announc.">
        <title>Complete Genome Sequences of Thermus Strains Isolated from Senami Hot Spring in Japan.</title>
        <authorList>
            <person name="Miyazaki K."/>
        </authorList>
    </citation>
    <scope>NUCLEOTIDE SEQUENCE [LARGE SCALE GENOMIC DNA]</scope>
    <source>
        <strain evidence="2 3">SNM4-1</strain>
    </source>
</reference>
<evidence type="ECO:0008006" key="4">
    <source>
        <dbReference type="Google" id="ProtNLM"/>
    </source>
</evidence>
<keyword evidence="1" id="KW-0175">Coiled coil</keyword>
<evidence type="ECO:0000256" key="1">
    <source>
        <dbReference type="SAM" id="Coils"/>
    </source>
</evidence>
<evidence type="ECO:0000313" key="2">
    <source>
        <dbReference type="EMBL" id="BDG15463.1"/>
    </source>
</evidence>
<keyword evidence="3" id="KW-1185">Reference proteome</keyword>
<name>A0ABN6NCT0_THEBO</name>